<evidence type="ECO:0000256" key="1">
    <source>
        <dbReference type="SAM" id="SignalP"/>
    </source>
</evidence>
<dbReference type="OrthoDB" id="10023362at2759"/>
<dbReference type="Proteomes" id="UP000186922">
    <property type="component" value="Unassembled WGS sequence"/>
</dbReference>
<feature type="signal peptide" evidence="1">
    <location>
        <begin position="1"/>
        <end position="21"/>
    </location>
</feature>
<feature type="chain" id="PRO_5008897367" evidence="1">
    <location>
        <begin position="22"/>
        <end position="213"/>
    </location>
</feature>
<organism evidence="2 3">
    <name type="scientific">Ramazzottius varieornatus</name>
    <name type="common">Water bear</name>
    <name type="synonym">Tardigrade</name>
    <dbReference type="NCBI Taxonomy" id="947166"/>
    <lineage>
        <taxon>Eukaryota</taxon>
        <taxon>Metazoa</taxon>
        <taxon>Ecdysozoa</taxon>
        <taxon>Tardigrada</taxon>
        <taxon>Eutardigrada</taxon>
        <taxon>Parachela</taxon>
        <taxon>Hypsibioidea</taxon>
        <taxon>Ramazzottiidae</taxon>
        <taxon>Ramazzottius</taxon>
    </lineage>
</organism>
<comment type="caution">
    <text evidence="2">The sequence shown here is derived from an EMBL/GenBank/DDBJ whole genome shotgun (WGS) entry which is preliminary data.</text>
</comment>
<gene>
    <name evidence="2" type="primary">RvY_03214-1</name>
    <name evidence="2" type="synonym">RvY_03214.1</name>
    <name evidence="2" type="ORF">RvY_03214</name>
</gene>
<sequence length="213" mass="23117">MSALGTTSILAVLLVFGFVSGGLIDLGQDALDAAKYPLITGFYRIEMHVDRLDTQGKSHTGLSCDPIGGCDPKIKAFIDTETPNRDFGGDSVPYDNYIVLYEGNDSEKVVPIGKTISRDICGKGVRKVAMRVRAMDKDTVNDDKIDNYKCFITGENAPAASADTAEWSAEIACPGEDRPTSKVFLKYRWYAIPESTCRPSSNGKGLFSGLLSR</sequence>
<dbReference type="EMBL" id="BDGG01000001">
    <property type="protein sequence ID" value="GAU90854.1"/>
    <property type="molecule type" value="Genomic_DNA"/>
</dbReference>
<keyword evidence="1" id="KW-0732">Signal</keyword>
<proteinExistence type="predicted"/>
<evidence type="ECO:0000313" key="3">
    <source>
        <dbReference type="Proteomes" id="UP000186922"/>
    </source>
</evidence>
<accession>A0A1D1UMC1</accession>
<name>A0A1D1UMC1_RAMVA</name>
<keyword evidence="3" id="KW-1185">Reference proteome</keyword>
<evidence type="ECO:0000313" key="2">
    <source>
        <dbReference type="EMBL" id="GAU90854.1"/>
    </source>
</evidence>
<dbReference type="AlphaFoldDB" id="A0A1D1UMC1"/>
<protein>
    <submittedName>
        <fullName evidence="2">Uncharacterized protein</fullName>
    </submittedName>
</protein>
<reference evidence="2 3" key="1">
    <citation type="journal article" date="2016" name="Nat. Commun.">
        <title>Extremotolerant tardigrade genome and improved radiotolerance of human cultured cells by tardigrade-unique protein.</title>
        <authorList>
            <person name="Hashimoto T."/>
            <person name="Horikawa D.D."/>
            <person name="Saito Y."/>
            <person name="Kuwahara H."/>
            <person name="Kozuka-Hata H."/>
            <person name="Shin-I T."/>
            <person name="Minakuchi Y."/>
            <person name="Ohishi K."/>
            <person name="Motoyama A."/>
            <person name="Aizu T."/>
            <person name="Enomoto A."/>
            <person name="Kondo K."/>
            <person name="Tanaka S."/>
            <person name="Hara Y."/>
            <person name="Koshikawa S."/>
            <person name="Sagara H."/>
            <person name="Miura T."/>
            <person name="Yokobori S."/>
            <person name="Miyagawa K."/>
            <person name="Suzuki Y."/>
            <person name="Kubo T."/>
            <person name="Oyama M."/>
            <person name="Kohara Y."/>
            <person name="Fujiyama A."/>
            <person name="Arakawa K."/>
            <person name="Katayama T."/>
            <person name="Toyoda A."/>
            <person name="Kunieda T."/>
        </authorList>
    </citation>
    <scope>NUCLEOTIDE SEQUENCE [LARGE SCALE GENOMIC DNA]</scope>
    <source>
        <strain evidence="2 3">YOKOZUNA-1</strain>
    </source>
</reference>